<dbReference type="PANTHER" id="PTHR31503:SF22">
    <property type="entry name" value="VACUOLAR CALCIUM ION TRANSPORTER"/>
    <property type="match status" value="1"/>
</dbReference>
<reference evidence="9" key="1">
    <citation type="submission" date="2021-06" db="EMBL/GenBank/DDBJ databases">
        <authorList>
            <person name="Kallberg Y."/>
            <person name="Tangrot J."/>
            <person name="Rosling A."/>
        </authorList>
    </citation>
    <scope>NUCLEOTIDE SEQUENCE</scope>
    <source>
        <strain evidence="9">MA453B</strain>
    </source>
</reference>
<organism evidence="9 10">
    <name type="scientific">Dentiscutata erythropus</name>
    <dbReference type="NCBI Taxonomy" id="1348616"/>
    <lineage>
        <taxon>Eukaryota</taxon>
        <taxon>Fungi</taxon>
        <taxon>Fungi incertae sedis</taxon>
        <taxon>Mucoromycota</taxon>
        <taxon>Glomeromycotina</taxon>
        <taxon>Glomeromycetes</taxon>
        <taxon>Diversisporales</taxon>
        <taxon>Gigasporaceae</taxon>
        <taxon>Dentiscutata</taxon>
    </lineage>
</organism>
<feature type="non-terminal residue" evidence="9">
    <location>
        <position position="68"/>
    </location>
</feature>
<dbReference type="OrthoDB" id="1699231at2759"/>
<sequence length="68" mass="7432">MKTHAHLYREEESELSFVASVYLLGFITIIVTFSSDYLIDSIEGIANLGLSKTFVGLILLPIVGNAAE</sequence>
<proteinExistence type="predicted"/>
<evidence type="ECO:0000313" key="10">
    <source>
        <dbReference type="Proteomes" id="UP000789405"/>
    </source>
</evidence>
<evidence type="ECO:0000256" key="5">
    <source>
        <dbReference type="ARBA" id="ARBA00023065"/>
    </source>
</evidence>
<keyword evidence="10" id="KW-1185">Reference proteome</keyword>
<dbReference type="GO" id="GO:0012505">
    <property type="term" value="C:endomembrane system"/>
    <property type="evidence" value="ECO:0007669"/>
    <property type="project" value="UniProtKB-SubCell"/>
</dbReference>
<evidence type="ECO:0000256" key="1">
    <source>
        <dbReference type="ARBA" id="ARBA00004127"/>
    </source>
</evidence>
<comment type="caution">
    <text evidence="9">The sequence shown here is derived from an EMBL/GenBank/DDBJ whole genome shotgun (WGS) entry which is preliminary data.</text>
</comment>
<dbReference type="AlphaFoldDB" id="A0A9N9PDD3"/>
<evidence type="ECO:0000256" key="6">
    <source>
        <dbReference type="ARBA" id="ARBA00023136"/>
    </source>
</evidence>
<keyword evidence="6 7" id="KW-0472">Membrane</keyword>
<dbReference type="GO" id="GO:0015369">
    <property type="term" value="F:calcium:proton antiporter activity"/>
    <property type="evidence" value="ECO:0007669"/>
    <property type="project" value="TreeGrafter"/>
</dbReference>
<evidence type="ECO:0000256" key="2">
    <source>
        <dbReference type="ARBA" id="ARBA00022448"/>
    </source>
</evidence>
<feature type="domain" description="Sodium/calcium exchanger membrane region" evidence="8">
    <location>
        <begin position="21"/>
        <end position="68"/>
    </location>
</feature>
<dbReference type="PANTHER" id="PTHR31503">
    <property type="entry name" value="VACUOLAR CALCIUM ION TRANSPORTER"/>
    <property type="match status" value="1"/>
</dbReference>
<dbReference type="EMBL" id="CAJVPY010040870">
    <property type="protein sequence ID" value="CAG8806120.1"/>
    <property type="molecule type" value="Genomic_DNA"/>
</dbReference>
<keyword evidence="3 7" id="KW-0812">Transmembrane</keyword>
<dbReference type="InterPro" id="IPR004837">
    <property type="entry name" value="NaCa_Exmemb"/>
</dbReference>
<feature type="transmembrane region" description="Helical" evidence="7">
    <location>
        <begin position="15"/>
        <end position="33"/>
    </location>
</feature>
<comment type="subcellular location">
    <subcellularLocation>
        <location evidence="1">Endomembrane system</location>
        <topology evidence="1">Multi-pass membrane protein</topology>
    </subcellularLocation>
</comment>
<accession>A0A9N9PDD3</accession>
<gene>
    <name evidence="9" type="ORF">DERYTH_LOCUS24406</name>
</gene>
<evidence type="ECO:0000256" key="4">
    <source>
        <dbReference type="ARBA" id="ARBA00022989"/>
    </source>
</evidence>
<evidence type="ECO:0000256" key="7">
    <source>
        <dbReference type="SAM" id="Phobius"/>
    </source>
</evidence>
<evidence type="ECO:0000259" key="8">
    <source>
        <dbReference type="Pfam" id="PF01699"/>
    </source>
</evidence>
<dbReference type="GO" id="GO:0006874">
    <property type="term" value="P:intracellular calcium ion homeostasis"/>
    <property type="evidence" value="ECO:0007669"/>
    <property type="project" value="TreeGrafter"/>
</dbReference>
<evidence type="ECO:0000313" key="9">
    <source>
        <dbReference type="EMBL" id="CAG8806120.1"/>
    </source>
</evidence>
<feature type="transmembrane region" description="Helical" evidence="7">
    <location>
        <begin position="45"/>
        <end position="64"/>
    </location>
</feature>
<keyword evidence="4 7" id="KW-1133">Transmembrane helix</keyword>
<evidence type="ECO:0000256" key="3">
    <source>
        <dbReference type="ARBA" id="ARBA00022692"/>
    </source>
</evidence>
<dbReference type="InterPro" id="IPR004713">
    <property type="entry name" value="CaH_exchang"/>
</dbReference>
<keyword evidence="5" id="KW-0406">Ion transport</keyword>
<protein>
    <submittedName>
        <fullName evidence="9">11965_t:CDS:1</fullName>
    </submittedName>
</protein>
<dbReference type="Proteomes" id="UP000789405">
    <property type="component" value="Unassembled WGS sequence"/>
</dbReference>
<keyword evidence="2" id="KW-0813">Transport</keyword>
<dbReference type="Pfam" id="PF01699">
    <property type="entry name" value="Na_Ca_ex"/>
    <property type="match status" value="1"/>
</dbReference>
<name>A0A9N9PDD3_9GLOM</name>
<dbReference type="GO" id="GO:0000329">
    <property type="term" value="C:fungal-type vacuole membrane"/>
    <property type="evidence" value="ECO:0007669"/>
    <property type="project" value="TreeGrafter"/>
</dbReference>